<gene>
    <name evidence="3" type="ORF">ACFPN2_26340</name>
</gene>
<dbReference type="RefSeq" id="WP_380602197.1">
    <property type="nucleotide sequence ID" value="NZ_JBHSDU010000014.1"/>
</dbReference>
<dbReference type="Pfam" id="PF03781">
    <property type="entry name" value="FGE-sulfatase"/>
    <property type="match status" value="1"/>
</dbReference>
<dbReference type="InterPro" id="IPR042095">
    <property type="entry name" value="SUMF_sf"/>
</dbReference>
<dbReference type="InterPro" id="IPR016187">
    <property type="entry name" value="CTDL_fold"/>
</dbReference>
<dbReference type="InterPro" id="IPR051043">
    <property type="entry name" value="Sulfatase_Mod_Factor_Kinase"/>
</dbReference>
<feature type="domain" description="Sulfatase-modifying factor enzyme-like" evidence="2">
    <location>
        <begin position="31"/>
        <end position="287"/>
    </location>
</feature>
<dbReference type="Gene3D" id="3.90.1580.10">
    <property type="entry name" value="paralog of FGE (formylglycine-generating enzyme)"/>
    <property type="match status" value="1"/>
</dbReference>
<dbReference type="Proteomes" id="UP001595904">
    <property type="component" value="Unassembled WGS sequence"/>
</dbReference>
<evidence type="ECO:0000313" key="4">
    <source>
        <dbReference type="Proteomes" id="UP001595904"/>
    </source>
</evidence>
<keyword evidence="4" id="KW-1185">Reference proteome</keyword>
<proteinExistence type="predicted"/>
<evidence type="ECO:0000259" key="2">
    <source>
        <dbReference type="Pfam" id="PF03781"/>
    </source>
</evidence>
<reference evidence="4" key="1">
    <citation type="journal article" date="2019" name="Int. J. Syst. Evol. Microbiol.">
        <title>The Global Catalogue of Microorganisms (GCM) 10K type strain sequencing project: providing services to taxonomists for standard genome sequencing and annotation.</title>
        <authorList>
            <consortium name="The Broad Institute Genomics Platform"/>
            <consortium name="The Broad Institute Genome Sequencing Center for Infectious Disease"/>
            <person name="Wu L."/>
            <person name="Ma J."/>
        </authorList>
    </citation>
    <scope>NUCLEOTIDE SEQUENCE [LARGE SCALE GENOMIC DNA]</scope>
    <source>
        <strain evidence="4">CGMCC 1.10759</strain>
    </source>
</reference>
<protein>
    <submittedName>
        <fullName evidence="3">Formylglycine-generating enzyme family protein</fullName>
    </submittedName>
</protein>
<evidence type="ECO:0000256" key="1">
    <source>
        <dbReference type="SAM" id="SignalP"/>
    </source>
</evidence>
<comment type="caution">
    <text evidence="3">The sequence shown here is derived from an EMBL/GenBank/DDBJ whole genome shotgun (WGS) entry which is preliminary data.</text>
</comment>
<dbReference type="EMBL" id="JBHSDU010000014">
    <property type="protein sequence ID" value="MFC4312631.1"/>
    <property type="molecule type" value="Genomic_DNA"/>
</dbReference>
<name>A0ABV8SYC0_9GAMM</name>
<organism evidence="3 4">
    <name type="scientific">Steroidobacter flavus</name>
    <dbReference type="NCBI Taxonomy" id="1842136"/>
    <lineage>
        <taxon>Bacteria</taxon>
        <taxon>Pseudomonadati</taxon>
        <taxon>Pseudomonadota</taxon>
        <taxon>Gammaproteobacteria</taxon>
        <taxon>Steroidobacterales</taxon>
        <taxon>Steroidobacteraceae</taxon>
        <taxon>Steroidobacter</taxon>
    </lineage>
</organism>
<dbReference type="PANTHER" id="PTHR23150:SF35">
    <property type="entry name" value="BLL6746 PROTEIN"/>
    <property type="match status" value="1"/>
</dbReference>
<dbReference type="PANTHER" id="PTHR23150">
    <property type="entry name" value="SULFATASE MODIFYING FACTOR 1, 2"/>
    <property type="match status" value="1"/>
</dbReference>
<feature type="chain" id="PRO_5046124078" evidence="1">
    <location>
        <begin position="20"/>
        <end position="290"/>
    </location>
</feature>
<keyword evidence="1" id="KW-0732">Signal</keyword>
<dbReference type="InterPro" id="IPR005532">
    <property type="entry name" value="SUMF_dom"/>
</dbReference>
<sequence length="290" mass="32236">MRHSWLAILIVALSSIAYADASEVIRDCADCPEMKVVPAGSFDMGAVDGDAEAKDDERPRHRVTIAKPFAVGIHEVTRAQFEKFIASTGHDAGNSCHGYEDGKWQGKWEDKEGWSWRRPGYAQEPNHPAVCINWYDAKRYVEWLSKSTGKHYRLLTEAEWEYIAQAGKVSVSHDSANYGAEAHCCTSLAAGKDRWLTTAPVASFAPDALGLYDVRGNVWEWLEDCYNDSYTGASTDGSARTANCSLADRRSVRGGGWGDPGRLLRTTYRLRSPVEGRYFGLGFRVARDLD</sequence>
<feature type="signal peptide" evidence="1">
    <location>
        <begin position="1"/>
        <end position="19"/>
    </location>
</feature>
<accession>A0ABV8SYC0</accession>
<dbReference type="SUPFAM" id="SSF56436">
    <property type="entry name" value="C-type lectin-like"/>
    <property type="match status" value="1"/>
</dbReference>
<evidence type="ECO:0000313" key="3">
    <source>
        <dbReference type="EMBL" id="MFC4312631.1"/>
    </source>
</evidence>